<evidence type="ECO:0000256" key="1">
    <source>
        <dbReference type="ARBA" id="ARBA00001947"/>
    </source>
</evidence>
<comment type="cofactor">
    <cofactor evidence="1">
        <name>Zn(2+)</name>
        <dbReference type="ChEBI" id="CHEBI:29105"/>
    </cofactor>
</comment>
<keyword evidence="4" id="KW-0862">Zinc</keyword>
<evidence type="ECO:0000313" key="8">
    <source>
        <dbReference type="Proteomes" id="UP000225766"/>
    </source>
</evidence>
<evidence type="ECO:0000256" key="3">
    <source>
        <dbReference type="ARBA" id="ARBA00022801"/>
    </source>
</evidence>
<reference evidence="7 8" key="1">
    <citation type="submission" date="2017-09" db="EMBL/GenBank/DDBJ databases">
        <title>Large-scale bioinformatics analysis of Bacillus genomes uncovers conserved roles of natural products in bacterial physiology.</title>
        <authorList>
            <consortium name="Agbiome Team Llc"/>
            <person name="Bleich R.M."/>
            <person name="Grubbs K.J."/>
            <person name="Santa Maria K.C."/>
            <person name="Allen S.E."/>
            <person name="Farag S."/>
            <person name="Shank E.A."/>
            <person name="Bowers A."/>
        </authorList>
    </citation>
    <scope>NUCLEOTIDE SEQUENCE [LARGE SCALE GENOMIC DNA]</scope>
    <source>
        <strain evidence="7 8">AFS040105</strain>
    </source>
</reference>
<feature type="non-terminal residue" evidence="7">
    <location>
        <position position="40"/>
    </location>
</feature>
<evidence type="ECO:0000256" key="4">
    <source>
        <dbReference type="ARBA" id="ARBA00022833"/>
    </source>
</evidence>
<organism evidence="7 8">
    <name type="scientific">Bacillus cereus</name>
    <dbReference type="NCBI Taxonomy" id="1396"/>
    <lineage>
        <taxon>Bacteria</taxon>
        <taxon>Bacillati</taxon>
        <taxon>Bacillota</taxon>
        <taxon>Bacilli</taxon>
        <taxon>Bacillales</taxon>
        <taxon>Bacillaceae</taxon>
        <taxon>Bacillus</taxon>
        <taxon>Bacillus cereus group</taxon>
    </lineage>
</organism>
<sequence length="40" mass="4998">MKNQVSLVVEHELNDVTPEMIDWWWDNIDNSERYKLWHPE</sequence>
<comment type="similarity">
    <text evidence="5">Belongs to the DAPG/phloretin hydrolase family.</text>
</comment>
<proteinExistence type="inferred from homology"/>
<evidence type="ECO:0000256" key="5">
    <source>
        <dbReference type="ARBA" id="ARBA00023459"/>
    </source>
</evidence>
<name>A0A2C1LJI8_BACCE</name>
<evidence type="ECO:0000313" key="7">
    <source>
        <dbReference type="EMBL" id="PGT98058.1"/>
    </source>
</evidence>
<gene>
    <name evidence="7" type="ORF">COD19_23100</name>
</gene>
<accession>A0A2C1LJI8</accession>
<comment type="caution">
    <text evidence="7">The sequence shown here is derived from an EMBL/GenBank/DDBJ whole genome shotgun (WGS) entry which is preliminary data.</text>
</comment>
<dbReference type="Pfam" id="PF18089">
    <property type="entry name" value="DAPG_hydrolase"/>
    <property type="match status" value="1"/>
</dbReference>
<keyword evidence="3 7" id="KW-0378">Hydrolase</keyword>
<feature type="domain" description="DAPG hydrolase PhiG" evidence="6">
    <location>
        <begin position="9"/>
        <end position="40"/>
    </location>
</feature>
<keyword evidence="2" id="KW-0479">Metal-binding</keyword>
<evidence type="ECO:0000256" key="2">
    <source>
        <dbReference type="ARBA" id="ARBA00022723"/>
    </source>
</evidence>
<dbReference type="Proteomes" id="UP000225766">
    <property type="component" value="Unassembled WGS sequence"/>
</dbReference>
<dbReference type="EMBL" id="NUMG01000035">
    <property type="protein sequence ID" value="PGT98058.1"/>
    <property type="molecule type" value="Genomic_DNA"/>
</dbReference>
<dbReference type="GO" id="GO:0046872">
    <property type="term" value="F:metal ion binding"/>
    <property type="evidence" value="ECO:0007669"/>
    <property type="project" value="UniProtKB-KW"/>
</dbReference>
<dbReference type="AlphaFoldDB" id="A0A2C1LJI8"/>
<dbReference type="InterPro" id="IPR041526">
    <property type="entry name" value="DAPG_hydrolase"/>
</dbReference>
<evidence type="ECO:0000259" key="6">
    <source>
        <dbReference type="Pfam" id="PF18089"/>
    </source>
</evidence>
<dbReference type="GO" id="GO:0016787">
    <property type="term" value="F:hydrolase activity"/>
    <property type="evidence" value="ECO:0007669"/>
    <property type="project" value="UniProtKB-KW"/>
</dbReference>
<protein>
    <submittedName>
        <fullName evidence="7">Phloretin hydrolase</fullName>
    </submittedName>
</protein>